<dbReference type="InterPro" id="IPR046461">
    <property type="entry name" value="TerL_ATPase"/>
</dbReference>
<organism evidence="3 4">
    <name type="scientific">Enterococcus plantarum</name>
    <dbReference type="NCBI Taxonomy" id="1077675"/>
    <lineage>
        <taxon>Bacteria</taxon>
        <taxon>Bacillati</taxon>
        <taxon>Bacillota</taxon>
        <taxon>Bacilli</taxon>
        <taxon>Lactobacillales</taxon>
        <taxon>Enterococcaceae</taxon>
        <taxon>Enterococcus</taxon>
    </lineage>
</organism>
<dbReference type="GO" id="GO:0004519">
    <property type="term" value="F:endonuclease activity"/>
    <property type="evidence" value="ECO:0007669"/>
    <property type="project" value="InterPro"/>
</dbReference>
<dbReference type="EMBL" id="PIEU01000057">
    <property type="protein sequence ID" value="PZL74096.1"/>
    <property type="molecule type" value="Genomic_DNA"/>
</dbReference>
<dbReference type="Proteomes" id="UP000249828">
    <property type="component" value="Unassembled WGS sequence"/>
</dbReference>
<gene>
    <name evidence="3" type="ORF">CI088_07825</name>
</gene>
<dbReference type="AlphaFoldDB" id="A0A2W3Z2Q5"/>
<comment type="caution">
    <text evidence="3">The sequence shown here is derived from an EMBL/GenBank/DDBJ whole genome shotgun (WGS) entry which is preliminary data.</text>
</comment>
<protein>
    <submittedName>
        <fullName evidence="3">Terminase large subunit</fullName>
    </submittedName>
</protein>
<reference evidence="3 4" key="1">
    <citation type="submission" date="2017-11" db="EMBL/GenBank/DDBJ databases">
        <title>Draft genome sequence of Enterococcus plantarum TRW2 strain isolated from lettuce.</title>
        <authorList>
            <person name="Kim E.B."/>
            <person name="Marco M.L."/>
            <person name="Williams T.R."/>
            <person name="You I.H."/>
        </authorList>
    </citation>
    <scope>NUCLEOTIDE SEQUENCE [LARGE SCALE GENOMIC DNA]</scope>
    <source>
        <strain evidence="3 4">TRW2</strain>
    </source>
</reference>
<dbReference type="RefSeq" id="WP_111247778.1">
    <property type="nucleotide sequence ID" value="NZ_JAFLVY010000022.1"/>
</dbReference>
<keyword evidence="4" id="KW-1185">Reference proteome</keyword>
<evidence type="ECO:0000313" key="4">
    <source>
        <dbReference type="Proteomes" id="UP000249828"/>
    </source>
</evidence>
<dbReference type="InterPro" id="IPR005021">
    <property type="entry name" value="Terminase_largesu-like"/>
</dbReference>
<dbReference type="PANTHER" id="PTHR41287:SF1">
    <property type="entry name" value="PROTEIN YMFN"/>
    <property type="match status" value="1"/>
</dbReference>
<dbReference type="PANTHER" id="PTHR41287">
    <property type="match status" value="1"/>
</dbReference>
<dbReference type="Pfam" id="PF03354">
    <property type="entry name" value="TerL_ATPase"/>
    <property type="match status" value="1"/>
</dbReference>
<evidence type="ECO:0000313" key="3">
    <source>
        <dbReference type="EMBL" id="PZL74096.1"/>
    </source>
</evidence>
<dbReference type="Pfam" id="PF20441">
    <property type="entry name" value="TerL_nuclease"/>
    <property type="match status" value="1"/>
</dbReference>
<sequence>MIDMDINYADKFAKNVRRHKERYPISIRLTVKRYNKWKKRKDIFFDLEKANMMLSFTESFYKHSTGEWAGKSLELELWQMFYFSNVYGWQKWSDKWGRDVRVIRKSYLQVPKKNGKSLMEGAPILYGMYGEGVKGAQFYCLAADFDQAQNVAHPLATVIENDSDLLDGTRVYRKEKKVTTINYAFFEDDFKYQNNFRVLSKREKVDGKNTYIVVADEVHEWEDTSRYDGLKSGQAAQPEPLLLVCSTAGKNSGALGVQIYTDSKHILENDNDDDWFIMIYEPNKGYDWEDEKVWMMVNPNLGVSFDITFLRGEYKDAKRNPFRKAEFMSKHLDVFVNYAESYFDKEQIENCLIDALGDITGEQVVIGIDLSRTTDLTCVSINIPTFNDVGESIIKIKQMYFIPSFNIEEKEQVRNVPYQYYSEQGFVTLCEGRTIDYDLVFDYVIEMYDKYELDIVQINYDPAMAEKLVERFELEGFNCVEVPQYPTVMNEMIDDFEMLVDRDRVQTDNPLFIMCTNNTTVVTNINNQKAPSKRKSPEHIDGFVAFLIGHKESMNMMLEVGNEEEYSEYINNLFNRNK</sequence>
<proteinExistence type="predicted"/>
<accession>A0A2W3Z2Q5</accession>
<evidence type="ECO:0000259" key="1">
    <source>
        <dbReference type="Pfam" id="PF03354"/>
    </source>
</evidence>
<name>A0A2W3Z2Q5_9ENTE</name>
<feature type="domain" description="Terminase large subunit-like endonuclease" evidence="2">
    <location>
        <begin position="270"/>
        <end position="547"/>
    </location>
</feature>
<evidence type="ECO:0000259" key="2">
    <source>
        <dbReference type="Pfam" id="PF20441"/>
    </source>
</evidence>
<feature type="domain" description="Terminase large subunit-like ATPase" evidence="1">
    <location>
        <begin position="78"/>
        <end position="260"/>
    </location>
</feature>
<dbReference type="Gene3D" id="3.40.50.300">
    <property type="entry name" value="P-loop containing nucleotide triphosphate hydrolases"/>
    <property type="match status" value="1"/>
</dbReference>
<dbReference type="Gene3D" id="3.30.420.240">
    <property type="match status" value="1"/>
</dbReference>
<dbReference type="InterPro" id="IPR046462">
    <property type="entry name" value="TerL_nuclease"/>
</dbReference>
<dbReference type="InterPro" id="IPR027417">
    <property type="entry name" value="P-loop_NTPase"/>
</dbReference>